<sequence length="597" mass="68811">MAIRRLGSIVCLISLILSGCQGKDKALKEISSPQQVNQDSDAYNALELFHGESYQDYILYYGEVYDIFSYGCETGLVGIDTRTGHHHVFNHDESKEELTTPHGLYYMTTKGIYALTKDENRLIKAHTYEGFCINNGYILTGNNNQSYFDVSTKTDYTLDSEDKVYSAYMVDGDLCYATDKAVYCMHLDNKLKEQVIAGNYQVIGVENRHIYLVQDDQLIVMDMDNKSKNQYALEDGPMTQYYVRDGCLYGMQVADENQYGRLFKFNPVTGEVHRTILPELQAVAFQYDFIYAKDKTWLTFEYDILNHIKPHKMKMPTVKDILYDGKQFVQDNHTLISKQIRSDNEDPLVNPIDAQNLNTSDILEQPNHDLYFINHKNHLMSIEEQETLLAEIGDDVYDYDYNSTTIIYTDQETRTLYRLDREQGEKQVIAQGPVYHIKLRDGKIFYQLASDRYTLYCYDNGCIKQVANHVNVEYEVLKDTLYIIDNRSIEPSLYAKSLSGNEHDVTIIDESTVTAIRRLGDAIYFLSAKYGVNGSDYENGYTSSASPVSSLYRVSEGKKEFVHGVPLHTEHYFTFKDRHYFHDTKAMTILELGDIPR</sequence>
<proteinExistence type="predicted"/>
<name>A0A8J8MI27_9FIRM</name>
<dbReference type="AlphaFoldDB" id="A0A8J8MI27"/>
<dbReference type="SUPFAM" id="SSF63825">
    <property type="entry name" value="YWTD domain"/>
    <property type="match status" value="1"/>
</dbReference>
<dbReference type="RefSeq" id="WP_212697526.1">
    <property type="nucleotide sequence ID" value="NZ_CP058649.1"/>
</dbReference>
<dbReference type="Proteomes" id="UP000683246">
    <property type="component" value="Chromosome"/>
</dbReference>
<dbReference type="SUPFAM" id="SSF69304">
    <property type="entry name" value="Tricorn protease N-terminal domain"/>
    <property type="match status" value="1"/>
</dbReference>
<evidence type="ECO:0000313" key="2">
    <source>
        <dbReference type="Proteomes" id="UP000683246"/>
    </source>
</evidence>
<evidence type="ECO:0000313" key="1">
    <source>
        <dbReference type="EMBL" id="QUI22050.1"/>
    </source>
</evidence>
<dbReference type="PROSITE" id="PS51257">
    <property type="entry name" value="PROKAR_LIPOPROTEIN"/>
    <property type="match status" value="1"/>
</dbReference>
<dbReference type="SUPFAM" id="SSF75011">
    <property type="entry name" value="3-carboxy-cis,cis-mucoante lactonizing enzyme"/>
    <property type="match status" value="1"/>
</dbReference>
<dbReference type="KEGG" id="vpy:HZI73_06925"/>
<evidence type="ECO:0008006" key="3">
    <source>
        <dbReference type="Google" id="ProtNLM"/>
    </source>
</evidence>
<reference evidence="1" key="1">
    <citation type="submission" date="2020-07" db="EMBL/GenBank/DDBJ databases">
        <title>Vallitalea pronyensis genome.</title>
        <authorList>
            <person name="Postec A."/>
        </authorList>
    </citation>
    <scope>NUCLEOTIDE SEQUENCE</scope>
    <source>
        <strain evidence="1">FatNI3</strain>
    </source>
</reference>
<keyword evidence="2" id="KW-1185">Reference proteome</keyword>
<protein>
    <recommendedName>
        <fullName evidence="3">DUF5050 domain-containing protein</fullName>
    </recommendedName>
</protein>
<gene>
    <name evidence="1" type="ORF">HZI73_06925</name>
</gene>
<dbReference type="EMBL" id="CP058649">
    <property type="protein sequence ID" value="QUI22050.1"/>
    <property type="molecule type" value="Genomic_DNA"/>
</dbReference>
<accession>A0A8J8MI27</accession>
<organism evidence="1 2">
    <name type="scientific">Vallitalea pronyensis</name>
    <dbReference type="NCBI Taxonomy" id="1348613"/>
    <lineage>
        <taxon>Bacteria</taxon>
        <taxon>Bacillati</taxon>
        <taxon>Bacillota</taxon>
        <taxon>Clostridia</taxon>
        <taxon>Lachnospirales</taxon>
        <taxon>Vallitaleaceae</taxon>
        <taxon>Vallitalea</taxon>
    </lineage>
</organism>